<name>A0A8S5KZM9_9VIRU</name>
<sequence length="118" mass="12343">MTLAINAKTYTADSFNKDSVGYAGPNHTVTVSDYAKLARTAPKKTSQSSGVGRTLAKLTRTATLTGALEPTRDMIGEVNFTLPVGAAGADVDTMLNDLGAFVASATFKTHVKSQLVSF</sequence>
<proteinExistence type="predicted"/>
<dbReference type="GeneID" id="80399235"/>
<dbReference type="GO" id="GO:0019028">
    <property type="term" value="C:viral capsid"/>
    <property type="evidence" value="ECO:0007669"/>
    <property type="project" value="UniProtKB-KW"/>
</dbReference>
<dbReference type="KEGG" id="vg:80399235"/>
<organism evidence="1 2">
    <name type="scientific">ssRNA phage SRR5466727_6</name>
    <dbReference type="NCBI Taxonomy" id="2786435"/>
    <lineage>
        <taxon>Viruses</taxon>
        <taxon>Riboviria</taxon>
        <taxon>Orthornavirae</taxon>
        <taxon>Lenarviricota</taxon>
        <taxon>Leviviricetes</taxon>
        <taxon>Norzivirales</taxon>
        <taxon>Solspiviridae</taxon>
        <taxon>Wahlkovirus</taxon>
        <taxon>Wahlkovirus borborenecus</taxon>
    </lineage>
</organism>
<keyword evidence="2" id="KW-1185">Reference proteome</keyword>
<dbReference type="RefSeq" id="YP_010770044.1">
    <property type="nucleotide sequence ID" value="NC_074145.1"/>
</dbReference>
<gene>
    <name evidence="1" type="primary">SRR5466727_6_2</name>
</gene>
<dbReference type="Proteomes" id="UP000681999">
    <property type="component" value="Segment"/>
</dbReference>
<reference evidence="1" key="1">
    <citation type="submission" date="2020-09" db="EMBL/GenBank/DDBJ databases">
        <title>Leviviricetes taxonomy.</title>
        <authorList>
            <person name="Stockdale S.R."/>
            <person name="Callanan J."/>
            <person name="Adriaenssens E.M."/>
            <person name="Kuhn J.H."/>
            <person name="Rumnieks J."/>
            <person name="Shkoporov A."/>
            <person name="Draper L.A."/>
            <person name="Ross P."/>
            <person name="Hill C."/>
        </authorList>
    </citation>
    <scope>NUCLEOTIDE SEQUENCE</scope>
</reference>
<keyword evidence="1" id="KW-0946">Virion</keyword>
<evidence type="ECO:0000313" key="1">
    <source>
        <dbReference type="EMBL" id="DAD50849.1"/>
    </source>
</evidence>
<keyword evidence="1" id="KW-0167">Capsid protein</keyword>
<dbReference type="EMBL" id="BK013644">
    <property type="protein sequence ID" value="DAD50849.1"/>
    <property type="molecule type" value="Genomic_RNA"/>
</dbReference>
<protein>
    <submittedName>
        <fullName evidence="1">Coat protein</fullName>
    </submittedName>
</protein>
<evidence type="ECO:0000313" key="2">
    <source>
        <dbReference type="Proteomes" id="UP000681999"/>
    </source>
</evidence>
<accession>A0A8S5KZM9</accession>